<feature type="chain" id="PRO_5001565912" description="EGF-like domain-containing protein" evidence="2">
    <location>
        <begin position="33"/>
        <end position="970"/>
    </location>
</feature>
<sequence>MRPLPRAVAGLLPALGLLVASLLWAPPPPVAAINAEVLALGNVAPRIIRKPPVDAPILLPRYDDPQEGDWPCANPHMKSICVVPHAPCRRASPTSMYNSLFCEECEPGYALIKGRCMPIAFQYANTTITEDARVLPRCQDDRHCSDCRKDATKCDFCWTRRLDSGRCADHDTATWTGCVPAHENIMPECAACTEGFLLDSHRACTRQCAPGEFRCGQHCLPREALPSEGFACDRWPMATFAHSESNILRTPGDWALLKCSIPPPAPGAGAGGSHFEAPEPACFKCHGSCSECVGPRATDCLSCAGPKDRLVPMAEKYFFETRVQVGRCQAEACPVGTVQQTKTSTCQHCPKDCLRCSPDDPNVCMECIPRRFLSLDGRCLEACPPWQAPTPEGKCTSCAGDCRTCLLNFPDMCTSCHPGTYLQFGRCKPFCPKGSVASGDGCFGCPAMCDTCNGATCTRCRPGFALSNGICMDACPTGEFYDEASNACRRCEAPCRTCRYRADFCLSCNAGAGYIHEFQGRCMLECNIADGYSKDIFSNCVDCTVPNCTHCKDHNECTYCTNGHFAHKGKCVAQCPYDHYGTPNGQCLPCSDNCVCRDRVDNCVACRRAFDRLAPNFDNEGRPMCVSQCEAVPGTADFQGRCVACPAECRKCRVTADDEGRPVLDADGHPQFECTACQLGHHLSETGHCVPYPCPDGMYRLRGEICLPCHESCSGQCTGPSPGHCLSHGEDSSSSHASSSHASSVDDSSSHASGSHASSSHHDSSSHASSVDDSSSHASSSHASSSHASSSHTSSSQDSSSQDSSSHASSSHDSSSHTSSSHDSSSHDSSSHDSSSHDSSSHDSSSHDSSSSSSHDSSSHDSSSHDSSSHDSSSHHASSSHASSSHASSSHHDSSSHASSSHSDHSSSPSSSDAGSSSPGSASSGKGDSSSSHGSGSFSDIICTSCIVDALADIRDVLRDLLAYFKASKA</sequence>
<evidence type="ECO:0000313" key="5">
    <source>
        <dbReference type="Proteomes" id="UP000030693"/>
    </source>
</evidence>
<dbReference type="PANTHER" id="PTHR23275:SF100">
    <property type="entry name" value="EGF-LIKE DOMAIN-CONTAINING PROTEIN"/>
    <property type="match status" value="1"/>
</dbReference>
<keyword evidence="5" id="KW-1185">Reference proteome</keyword>
<feature type="domain" description="EGF-like" evidence="3">
    <location>
        <begin position="444"/>
        <end position="472"/>
    </location>
</feature>
<name>A0A058Z0E5_FONAL</name>
<feature type="compositionally biased region" description="Low complexity" evidence="1">
    <location>
        <begin position="734"/>
        <end position="758"/>
    </location>
</feature>
<dbReference type="InterPro" id="IPR009030">
    <property type="entry name" value="Growth_fac_rcpt_cys_sf"/>
</dbReference>
<dbReference type="eggNOG" id="KOG3525">
    <property type="taxonomic scope" value="Eukaryota"/>
</dbReference>
<proteinExistence type="predicted"/>
<keyword evidence="2" id="KW-0732">Signal</keyword>
<dbReference type="PANTHER" id="PTHR23275">
    <property type="entry name" value="CABRIOLET.-RELATED"/>
    <property type="match status" value="1"/>
</dbReference>
<feature type="domain" description="EGF-like" evidence="3">
    <location>
        <begin position="644"/>
        <end position="690"/>
    </location>
</feature>
<feature type="domain" description="EGF-like" evidence="3">
    <location>
        <begin position="397"/>
        <end position="428"/>
    </location>
</feature>
<feature type="compositionally biased region" description="Basic and acidic residues" evidence="1">
    <location>
        <begin position="857"/>
        <end position="874"/>
    </location>
</feature>
<feature type="compositionally biased region" description="Basic and acidic residues" evidence="1">
    <location>
        <begin position="824"/>
        <end position="846"/>
    </location>
</feature>
<dbReference type="SMART" id="SM00261">
    <property type="entry name" value="FU"/>
    <property type="match status" value="9"/>
</dbReference>
<dbReference type="GeneID" id="20530564"/>
<reference evidence="4" key="1">
    <citation type="submission" date="2013-04" db="EMBL/GenBank/DDBJ databases">
        <title>The Genome Sequence of Fonticula alba ATCC 38817.</title>
        <authorList>
            <consortium name="The Broad Institute Genomics Platform"/>
            <person name="Russ C."/>
            <person name="Cuomo C."/>
            <person name="Burger G."/>
            <person name="Gray M.W."/>
            <person name="Holland P.W.H."/>
            <person name="King N."/>
            <person name="Lang F.B.F."/>
            <person name="Roger A.J."/>
            <person name="Ruiz-Trillo I."/>
            <person name="Brown M."/>
            <person name="Walker B."/>
            <person name="Young S."/>
            <person name="Zeng Q."/>
            <person name="Gargeya S."/>
            <person name="Fitzgerald M."/>
            <person name="Haas B."/>
            <person name="Abouelleil A."/>
            <person name="Allen A.W."/>
            <person name="Alvarado L."/>
            <person name="Arachchi H.M."/>
            <person name="Berlin A.M."/>
            <person name="Chapman S.B."/>
            <person name="Gainer-Dewar J."/>
            <person name="Goldberg J."/>
            <person name="Griggs A."/>
            <person name="Gujja S."/>
            <person name="Hansen M."/>
            <person name="Howarth C."/>
            <person name="Imamovic A."/>
            <person name="Ireland A."/>
            <person name="Larimer J."/>
            <person name="McCowan C."/>
            <person name="Murphy C."/>
            <person name="Pearson M."/>
            <person name="Poon T.W."/>
            <person name="Priest M."/>
            <person name="Roberts A."/>
            <person name="Saif S."/>
            <person name="Shea T."/>
            <person name="Sisk P."/>
            <person name="Sykes S."/>
            <person name="Wortman J."/>
            <person name="Nusbaum C."/>
            <person name="Birren B."/>
        </authorList>
    </citation>
    <scope>NUCLEOTIDE SEQUENCE [LARGE SCALE GENOMIC DNA]</scope>
    <source>
        <strain evidence="4">ATCC 38817</strain>
    </source>
</reference>
<feature type="signal peptide" evidence="2">
    <location>
        <begin position="1"/>
        <end position="32"/>
    </location>
</feature>
<feature type="compositionally biased region" description="Low complexity" evidence="1">
    <location>
        <begin position="896"/>
        <end position="936"/>
    </location>
</feature>
<protein>
    <recommendedName>
        <fullName evidence="3">EGF-like domain-containing protein</fullName>
    </recommendedName>
</protein>
<dbReference type="AlphaFoldDB" id="A0A058Z0E5"/>
<dbReference type="SUPFAM" id="SSF57184">
    <property type="entry name" value="Growth factor receptor domain"/>
    <property type="match status" value="3"/>
</dbReference>
<dbReference type="Gene3D" id="2.10.220.10">
    <property type="entry name" value="Hormone Receptor, Insulin-like Growth Factor Receptor 1, Chain A, domain 2"/>
    <property type="match status" value="5"/>
</dbReference>
<feature type="region of interest" description="Disordered" evidence="1">
    <location>
        <begin position="725"/>
        <end position="936"/>
    </location>
</feature>
<organism evidence="4">
    <name type="scientific">Fonticula alba</name>
    <name type="common">Slime mold</name>
    <dbReference type="NCBI Taxonomy" id="691883"/>
    <lineage>
        <taxon>Eukaryota</taxon>
        <taxon>Rotosphaerida</taxon>
        <taxon>Fonticulaceae</taxon>
        <taxon>Fonticula</taxon>
    </lineage>
</organism>
<dbReference type="OrthoDB" id="10257656at2759"/>
<dbReference type="InterPro" id="IPR052798">
    <property type="entry name" value="Giardia_VSA"/>
</dbReference>
<evidence type="ECO:0000256" key="1">
    <source>
        <dbReference type="SAM" id="MobiDB-lite"/>
    </source>
</evidence>
<feature type="domain" description="EGF-like" evidence="3">
    <location>
        <begin position="71"/>
        <end position="117"/>
    </location>
</feature>
<dbReference type="SMART" id="SM00181">
    <property type="entry name" value="EGF"/>
    <property type="match status" value="5"/>
</dbReference>
<dbReference type="EMBL" id="KB932214">
    <property type="protein sequence ID" value="KCV67730.1"/>
    <property type="molecule type" value="Genomic_DNA"/>
</dbReference>
<dbReference type="Proteomes" id="UP000030693">
    <property type="component" value="Unassembled WGS sequence"/>
</dbReference>
<feature type="compositionally biased region" description="Low complexity" evidence="1">
    <location>
        <begin position="847"/>
        <end position="856"/>
    </location>
</feature>
<dbReference type="InterPro" id="IPR006212">
    <property type="entry name" value="Furin_repeat"/>
</dbReference>
<gene>
    <name evidence="4" type="ORF">H696_05839</name>
</gene>
<dbReference type="CDD" id="cd00064">
    <property type="entry name" value="FU"/>
    <property type="match status" value="1"/>
</dbReference>
<evidence type="ECO:0000259" key="3">
    <source>
        <dbReference type="SMART" id="SM00181"/>
    </source>
</evidence>
<accession>A0A058Z0E5</accession>
<feature type="compositionally biased region" description="Low complexity" evidence="1">
    <location>
        <begin position="875"/>
        <end position="888"/>
    </location>
</feature>
<dbReference type="InterPro" id="IPR000742">
    <property type="entry name" value="EGF"/>
</dbReference>
<dbReference type="OMA" id="PAHENIM"/>
<feature type="compositionally biased region" description="Low complexity" evidence="1">
    <location>
        <begin position="766"/>
        <end position="823"/>
    </location>
</feature>
<feature type="domain" description="EGF-like" evidence="3">
    <location>
        <begin position="490"/>
        <end position="523"/>
    </location>
</feature>
<dbReference type="RefSeq" id="XP_009497914.1">
    <property type="nucleotide sequence ID" value="XM_009499639.1"/>
</dbReference>
<evidence type="ECO:0000256" key="2">
    <source>
        <dbReference type="SAM" id="SignalP"/>
    </source>
</evidence>
<evidence type="ECO:0000313" key="4">
    <source>
        <dbReference type="EMBL" id="KCV67730.1"/>
    </source>
</evidence>